<keyword evidence="2" id="KW-0378">Hydrolase</keyword>
<sequence length="146" mass="16334">MKALVIIDVQNDFMPTGTLPVPQGDQIIPFINAEMTQGYDLIVATQDWHPATHKSFASQHPGKKPFEVIQLGGIDQILWPDHCVQGTFGAELHKDLDIRPIAAIFRKGMNPEVDSYSAFLIIINRTTQDYTAFCKTKALQNSYFVA</sequence>
<dbReference type="PANTHER" id="PTHR11080:SF2">
    <property type="entry name" value="LD05707P"/>
    <property type="match status" value="1"/>
</dbReference>
<dbReference type="EMBL" id="UAVS01000005">
    <property type="protein sequence ID" value="SQA93590.1"/>
    <property type="molecule type" value="Genomic_DNA"/>
</dbReference>
<evidence type="ECO:0000313" key="3">
    <source>
        <dbReference type="EMBL" id="SQA93590.1"/>
    </source>
</evidence>
<protein>
    <submittedName>
        <fullName evidence="3">Nicotinamidase/pyrazinamidase</fullName>
    </submittedName>
</protein>
<name>A0A2X2UW20_CAPOC</name>
<dbReference type="GO" id="GO:0016811">
    <property type="term" value="F:hydrolase activity, acting on carbon-nitrogen (but not peptide) bonds, in linear amides"/>
    <property type="evidence" value="ECO:0007669"/>
    <property type="project" value="TreeGrafter"/>
</dbReference>
<dbReference type="InterPro" id="IPR036380">
    <property type="entry name" value="Isochorismatase-like_sf"/>
</dbReference>
<accession>A0A2X2UW20</accession>
<dbReference type="Proteomes" id="UP000250169">
    <property type="component" value="Unassembled WGS sequence"/>
</dbReference>
<evidence type="ECO:0000256" key="2">
    <source>
        <dbReference type="ARBA" id="ARBA00022801"/>
    </source>
</evidence>
<organism evidence="3 4">
    <name type="scientific">Capnocytophaga ochracea</name>
    <dbReference type="NCBI Taxonomy" id="1018"/>
    <lineage>
        <taxon>Bacteria</taxon>
        <taxon>Pseudomonadati</taxon>
        <taxon>Bacteroidota</taxon>
        <taxon>Flavobacteriia</taxon>
        <taxon>Flavobacteriales</taxon>
        <taxon>Flavobacteriaceae</taxon>
        <taxon>Capnocytophaga</taxon>
    </lineage>
</organism>
<dbReference type="AlphaFoldDB" id="A0A2X2UW20"/>
<dbReference type="SUPFAM" id="SSF52499">
    <property type="entry name" value="Isochorismatase-like hydrolases"/>
    <property type="match status" value="1"/>
</dbReference>
<proteinExistence type="inferred from homology"/>
<evidence type="ECO:0000313" key="4">
    <source>
        <dbReference type="Proteomes" id="UP000250169"/>
    </source>
</evidence>
<dbReference type="Gene3D" id="3.40.50.850">
    <property type="entry name" value="Isochorismatase-like"/>
    <property type="match status" value="1"/>
</dbReference>
<reference evidence="3 4" key="1">
    <citation type="submission" date="2018-06" db="EMBL/GenBank/DDBJ databases">
        <authorList>
            <consortium name="Pathogen Informatics"/>
            <person name="Doyle S."/>
        </authorList>
    </citation>
    <scope>NUCLEOTIDE SEQUENCE [LARGE SCALE GENOMIC DNA]</scope>
    <source>
        <strain evidence="3 4">NCTC11545</strain>
    </source>
</reference>
<dbReference type="InterPro" id="IPR052347">
    <property type="entry name" value="Isochorismatase_Nicotinamidase"/>
</dbReference>
<dbReference type="PANTHER" id="PTHR11080">
    <property type="entry name" value="PYRAZINAMIDASE/NICOTINAMIDASE"/>
    <property type="match status" value="1"/>
</dbReference>
<comment type="similarity">
    <text evidence="1">Belongs to the isochorismatase family.</text>
</comment>
<gene>
    <name evidence="3" type="ORF">NCTC11545_00966</name>
</gene>
<evidence type="ECO:0000256" key="1">
    <source>
        <dbReference type="ARBA" id="ARBA00006336"/>
    </source>
</evidence>